<proteinExistence type="predicted"/>
<keyword evidence="2" id="KW-1185">Reference proteome</keyword>
<sequence length="107" mass="11366">FLVSSPSSGPKRGFKVGVGSLGQDLSQIYVKHFSSKCGFGSSVGSQIHTEYLLSPSPSSNPDPNLPQSCSIFVWVILGPLGSSSGFNSGTRWVQSKPRVGFKPGFWS</sequence>
<evidence type="ECO:0000313" key="2">
    <source>
        <dbReference type="Proteomes" id="UP000596661"/>
    </source>
</evidence>
<name>A0A803QRY8_CANSA</name>
<accession>A0A803QRY8</accession>
<dbReference type="EnsemblPlants" id="evm.model.ctgX2.51">
    <property type="protein sequence ID" value="cds.evm.model.ctgX2.51"/>
    <property type="gene ID" value="evm.TU.ctgX2.51"/>
</dbReference>
<dbReference type="Gramene" id="evm.model.ctgX2.51">
    <property type="protein sequence ID" value="cds.evm.model.ctgX2.51"/>
    <property type="gene ID" value="evm.TU.ctgX2.51"/>
</dbReference>
<evidence type="ECO:0000313" key="1">
    <source>
        <dbReference type="EnsemblPlants" id="cds.evm.model.ctgX2.51"/>
    </source>
</evidence>
<dbReference type="Proteomes" id="UP000596661">
    <property type="component" value="Unassembled WGS sequence"/>
</dbReference>
<dbReference type="AlphaFoldDB" id="A0A803QRY8"/>
<reference evidence="1" key="1">
    <citation type="submission" date="2021-03" db="UniProtKB">
        <authorList>
            <consortium name="EnsemblPlants"/>
        </authorList>
    </citation>
    <scope>IDENTIFICATION</scope>
</reference>
<protein>
    <submittedName>
        <fullName evidence="1">Uncharacterized protein</fullName>
    </submittedName>
</protein>
<organism evidence="1 2">
    <name type="scientific">Cannabis sativa</name>
    <name type="common">Hemp</name>
    <name type="synonym">Marijuana</name>
    <dbReference type="NCBI Taxonomy" id="3483"/>
    <lineage>
        <taxon>Eukaryota</taxon>
        <taxon>Viridiplantae</taxon>
        <taxon>Streptophyta</taxon>
        <taxon>Embryophyta</taxon>
        <taxon>Tracheophyta</taxon>
        <taxon>Spermatophyta</taxon>
        <taxon>Magnoliopsida</taxon>
        <taxon>eudicotyledons</taxon>
        <taxon>Gunneridae</taxon>
        <taxon>Pentapetalae</taxon>
        <taxon>rosids</taxon>
        <taxon>fabids</taxon>
        <taxon>Rosales</taxon>
        <taxon>Cannabaceae</taxon>
        <taxon>Cannabis</taxon>
    </lineage>
</organism>